<feature type="domain" description="Fumarylacetoacetase-like C-terminal" evidence="11">
    <location>
        <begin position="134"/>
        <end position="400"/>
    </location>
</feature>
<reference evidence="13 14" key="1">
    <citation type="submission" date="2020-08" db="EMBL/GenBank/DDBJ databases">
        <title>Description of novel Flavobacterium F-380 isolate.</title>
        <authorList>
            <person name="Saticioglu I.B."/>
            <person name="Duman M."/>
            <person name="Altun S."/>
        </authorList>
    </citation>
    <scope>NUCLEOTIDE SEQUENCE [LARGE SCALE GENOMIC DNA]</scope>
    <source>
        <strain evidence="13 14">F-380</strain>
    </source>
</reference>
<dbReference type="RefSeq" id="WP_187010974.1">
    <property type="nucleotide sequence ID" value="NZ_JACRUI010000005.1"/>
</dbReference>
<dbReference type="Gene3D" id="2.30.30.230">
    <property type="entry name" value="Fumarylacetoacetase, N-terminal domain"/>
    <property type="match status" value="1"/>
</dbReference>
<dbReference type="SUPFAM" id="SSF63433">
    <property type="entry name" value="Fumarylacetoacetate hydrolase, FAH, N-terminal domain"/>
    <property type="match status" value="1"/>
</dbReference>
<comment type="caution">
    <text evidence="13">The sequence shown here is derived from an EMBL/GenBank/DDBJ whole genome shotgun (WGS) entry which is preliminary data.</text>
</comment>
<evidence type="ECO:0000256" key="5">
    <source>
        <dbReference type="ARBA" id="ARBA00022723"/>
    </source>
</evidence>
<dbReference type="GO" id="GO:0004334">
    <property type="term" value="F:fumarylacetoacetase activity"/>
    <property type="evidence" value="ECO:0007669"/>
    <property type="project" value="UniProtKB-EC"/>
</dbReference>
<comment type="cofactor">
    <cofactor evidence="1">
        <name>Ca(2+)</name>
        <dbReference type="ChEBI" id="CHEBI:29108"/>
    </cofactor>
</comment>
<keyword evidence="7" id="KW-0106">Calcium</keyword>
<evidence type="ECO:0000259" key="11">
    <source>
        <dbReference type="Pfam" id="PF01557"/>
    </source>
</evidence>
<evidence type="ECO:0000256" key="4">
    <source>
        <dbReference type="ARBA" id="ARBA00012094"/>
    </source>
</evidence>
<evidence type="ECO:0000256" key="8">
    <source>
        <dbReference type="ARBA" id="ARBA00022842"/>
    </source>
</evidence>
<comment type="cofactor">
    <cofactor evidence="2">
        <name>Mg(2+)</name>
        <dbReference type="ChEBI" id="CHEBI:18420"/>
    </cofactor>
</comment>
<sequence length="430" mass="48239">MPISANDTKRKSWLEVAPQSDFPIQNIPFGVFLTKENVVTVGTRIGDSAIDLGALQQLNYFEGIELTDDMFMQDTLNDFISDGKKTWRLVRNRIAEIFDENNAKLRDNAKDRDIVIFKMEEVEMQLPVLIGDYTDFYSSKEHATNVGKMFRDPENALLPNWLHIPVGYHGRSSTIVPSGIPVHRPMGQTLPNGETSPVFGSSRLIDFELETAFITTDANIMGETIPINEAEDYIFGMVLLNDWSARDIQKWEYVPLGPFLAKNFASSISPWIVTMDALEPFRVSSPKQDPSPLPYLQQKGKHSFDIHLEVAIQPENATPTVISKSNFKHMYWTMSQQLTHHTSNGCRVNSGDMMGSGTISGPTPGSFGSMLELTWGGKNPIQLNDGSERKFINDNDTVIMKGFCENSQVRIGFGEVSSKLLPPFVRNKVH</sequence>
<evidence type="ECO:0000313" key="13">
    <source>
        <dbReference type="EMBL" id="MBC5842478.1"/>
    </source>
</evidence>
<evidence type="ECO:0000256" key="6">
    <source>
        <dbReference type="ARBA" id="ARBA00022801"/>
    </source>
</evidence>
<dbReference type="InterPro" id="IPR005959">
    <property type="entry name" value="Fumarylacetoacetase"/>
</dbReference>
<evidence type="ECO:0000259" key="12">
    <source>
        <dbReference type="Pfam" id="PF09298"/>
    </source>
</evidence>
<dbReference type="PANTHER" id="PTHR43069:SF2">
    <property type="entry name" value="FUMARYLACETOACETASE"/>
    <property type="match status" value="1"/>
</dbReference>
<evidence type="ECO:0000256" key="2">
    <source>
        <dbReference type="ARBA" id="ARBA00001946"/>
    </source>
</evidence>
<dbReference type="Pfam" id="PF09298">
    <property type="entry name" value="FAA_hydrolase_N"/>
    <property type="match status" value="1"/>
</dbReference>
<keyword evidence="5" id="KW-0479">Metal-binding</keyword>
<dbReference type="PANTHER" id="PTHR43069">
    <property type="entry name" value="FUMARYLACETOACETASE"/>
    <property type="match status" value="1"/>
</dbReference>
<dbReference type="InterPro" id="IPR015377">
    <property type="entry name" value="Fumarylacetoacetase_N"/>
</dbReference>
<gene>
    <name evidence="13" type="primary">fahA</name>
    <name evidence="13" type="ORF">H8R23_13760</name>
</gene>
<keyword evidence="8" id="KW-0460">Magnesium</keyword>
<dbReference type="Gene3D" id="3.90.850.10">
    <property type="entry name" value="Fumarylacetoacetase-like, C-terminal domain"/>
    <property type="match status" value="1"/>
</dbReference>
<evidence type="ECO:0000256" key="3">
    <source>
        <dbReference type="ARBA" id="ARBA00004782"/>
    </source>
</evidence>
<proteinExistence type="predicted"/>
<dbReference type="SUPFAM" id="SSF56529">
    <property type="entry name" value="FAH"/>
    <property type="match status" value="1"/>
</dbReference>
<dbReference type="Pfam" id="PF01557">
    <property type="entry name" value="FAA_hydrolase"/>
    <property type="match status" value="1"/>
</dbReference>
<dbReference type="InterPro" id="IPR036663">
    <property type="entry name" value="Fumarylacetoacetase_C_sf"/>
</dbReference>
<dbReference type="InterPro" id="IPR011234">
    <property type="entry name" value="Fumarylacetoacetase-like_C"/>
</dbReference>
<keyword evidence="9" id="KW-0828">Tyrosine catabolism</keyword>
<evidence type="ECO:0000256" key="10">
    <source>
        <dbReference type="ARBA" id="ARBA00023232"/>
    </source>
</evidence>
<name>A0ABR7JAB4_9FLAO</name>
<keyword evidence="14" id="KW-1185">Reference proteome</keyword>
<dbReference type="NCBIfam" id="TIGR01266">
    <property type="entry name" value="fum_ac_acetase"/>
    <property type="match status" value="1"/>
</dbReference>
<dbReference type="EC" id="3.7.1.2" evidence="4"/>
<evidence type="ECO:0000256" key="9">
    <source>
        <dbReference type="ARBA" id="ARBA00022878"/>
    </source>
</evidence>
<accession>A0ABR7JAB4</accession>
<comment type="pathway">
    <text evidence="3">Amino-acid degradation; L-phenylalanine degradation; acetoacetate and fumarate from L-phenylalanine: step 6/6.</text>
</comment>
<dbReference type="EMBL" id="JACRUJ010000005">
    <property type="protein sequence ID" value="MBC5842478.1"/>
    <property type="molecule type" value="Genomic_DNA"/>
</dbReference>
<evidence type="ECO:0000313" key="14">
    <source>
        <dbReference type="Proteomes" id="UP000629963"/>
    </source>
</evidence>
<evidence type="ECO:0000256" key="1">
    <source>
        <dbReference type="ARBA" id="ARBA00001913"/>
    </source>
</evidence>
<dbReference type="Proteomes" id="UP000629963">
    <property type="component" value="Unassembled WGS sequence"/>
</dbReference>
<organism evidence="13 14">
    <name type="scientific">Flavobacterium kayseriense</name>
    <dbReference type="NCBI Taxonomy" id="2764714"/>
    <lineage>
        <taxon>Bacteria</taxon>
        <taxon>Pseudomonadati</taxon>
        <taxon>Bacteroidota</taxon>
        <taxon>Flavobacteriia</taxon>
        <taxon>Flavobacteriales</taxon>
        <taxon>Flavobacteriaceae</taxon>
        <taxon>Flavobacterium</taxon>
    </lineage>
</organism>
<keyword evidence="6 13" id="KW-0378">Hydrolase</keyword>
<keyword evidence="10" id="KW-0585">Phenylalanine catabolism</keyword>
<dbReference type="InterPro" id="IPR036462">
    <property type="entry name" value="Fumarylacetoacetase_N_sf"/>
</dbReference>
<evidence type="ECO:0000256" key="7">
    <source>
        <dbReference type="ARBA" id="ARBA00022837"/>
    </source>
</evidence>
<feature type="domain" description="Fumarylacetoacetase N-terminal" evidence="12">
    <location>
        <begin position="25"/>
        <end position="127"/>
    </location>
</feature>
<protein>
    <recommendedName>
        <fullName evidence="4">fumarylacetoacetase</fullName>
        <ecNumber evidence="4">3.7.1.2</ecNumber>
    </recommendedName>
</protein>